<dbReference type="InterPro" id="IPR029416">
    <property type="entry name" value="CFAP300"/>
</dbReference>
<dbReference type="PANTHER" id="PTHR31078">
    <property type="entry name" value="CILIA- AND FLAGELLA-ASSOCIATED PROTEIN 300"/>
    <property type="match status" value="1"/>
</dbReference>
<comment type="subcellular location">
    <subcellularLocation>
        <location evidence="1">Cytoplasm</location>
        <location evidence="1">Cytoskeleton</location>
        <location evidence="1">Cilium axoneme</location>
    </subcellularLocation>
</comment>
<reference evidence="8 9" key="1">
    <citation type="submission" date="2015-07" db="EMBL/GenBank/DDBJ databases">
        <title>High-quality genome of monoxenous trypanosomatid Leptomonas pyrrhocoris.</title>
        <authorList>
            <person name="Flegontov P."/>
            <person name="Butenko A."/>
            <person name="Firsov S."/>
            <person name="Vlcek C."/>
            <person name="Logacheva M.D."/>
            <person name="Field M."/>
            <person name="Filatov D."/>
            <person name="Flegontova O."/>
            <person name="Gerasimov E."/>
            <person name="Jackson A.P."/>
            <person name="Kelly S."/>
            <person name="Opperdoes F."/>
            <person name="O'Reilly A."/>
            <person name="Votypka J."/>
            <person name="Yurchenko V."/>
            <person name="Lukes J."/>
        </authorList>
    </citation>
    <scope>NUCLEOTIDE SEQUENCE [LARGE SCALE GENOMIC DNA]</scope>
    <source>
        <strain evidence="8">H10</strain>
    </source>
</reference>
<dbReference type="AlphaFoldDB" id="A0A0N0DUH5"/>
<dbReference type="EMBL" id="LGTL01000012">
    <property type="protein sequence ID" value="KPA78942.1"/>
    <property type="molecule type" value="Genomic_DNA"/>
</dbReference>
<keyword evidence="9" id="KW-1185">Reference proteome</keyword>
<dbReference type="PANTHER" id="PTHR31078:SF1">
    <property type="entry name" value="CILIA- AND FLAGELLA-ASSOCIATED PROTEIN 300"/>
    <property type="match status" value="1"/>
</dbReference>
<dbReference type="GO" id="GO:0005930">
    <property type="term" value="C:axoneme"/>
    <property type="evidence" value="ECO:0007669"/>
    <property type="project" value="UniProtKB-SubCell"/>
</dbReference>
<dbReference type="RefSeq" id="XP_015657381.1">
    <property type="nucleotide sequence ID" value="XM_015804247.1"/>
</dbReference>
<organism evidence="8 9">
    <name type="scientific">Leptomonas pyrrhocoris</name>
    <name type="common">Firebug parasite</name>
    <dbReference type="NCBI Taxonomy" id="157538"/>
    <lineage>
        <taxon>Eukaryota</taxon>
        <taxon>Discoba</taxon>
        <taxon>Euglenozoa</taxon>
        <taxon>Kinetoplastea</taxon>
        <taxon>Metakinetoplastina</taxon>
        <taxon>Trypanosomatida</taxon>
        <taxon>Trypanosomatidae</taxon>
        <taxon>Leishmaniinae</taxon>
        <taxon>Leptomonas</taxon>
    </lineage>
</organism>
<dbReference type="VEuPathDB" id="TriTrypDB:LpyrH10_12_1840"/>
<gene>
    <name evidence="8" type="ORF">ABB37_06006</name>
</gene>
<dbReference type="Pfam" id="PF14926">
    <property type="entry name" value="CFAP300"/>
    <property type="match status" value="1"/>
</dbReference>
<keyword evidence="6" id="KW-0966">Cell projection</keyword>
<keyword evidence="5" id="KW-0206">Cytoskeleton</keyword>
<keyword evidence="4" id="KW-0963">Cytoplasm</keyword>
<sequence length="402" mass="44028">MFDFHLASRSSTEDDASQFPAFIHKEEYRDLLAKWGFLQPGEWSLQRYQYSFAERAPLANEVAAGGTMPGCGVPAASADGARLPAKAAANSPSPVTAAALRFHHGMAKDFLRSLFSSSLVRSHLKGAVGDERATLRFRPLTCSWTTLQPLRQALVDAKVVRQVRPVMDNADASERNPHGGGGDEDCFRLPTVKCAEELLPHGEMISDELRALFLQAHQRSCSGVGHSSAAFDTQSEEAESGSYADEDDDGWGVMAGAKLPLRQLRRVFDKSARGELLYHLLWRLIAGSGPLNQFEDDAAAYFDVARQLYRSLVTSFHVREVAVLGRNSESVDDDVAALESPNEPPSTTRYEAVIDALVYEVSSAPGLRLFPASDGVAPSNLNYCYVVVSAMEQTVCVWYHHC</sequence>
<evidence type="ECO:0000256" key="7">
    <source>
        <dbReference type="SAM" id="MobiDB-lite"/>
    </source>
</evidence>
<proteinExistence type="inferred from homology"/>
<evidence type="ECO:0000256" key="6">
    <source>
        <dbReference type="ARBA" id="ARBA00023273"/>
    </source>
</evidence>
<accession>A0A0N0DUH5</accession>
<evidence type="ECO:0000313" key="9">
    <source>
        <dbReference type="Proteomes" id="UP000037923"/>
    </source>
</evidence>
<feature type="region of interest" description="Disordered" evidence="7">
    <location>
        <begin position="225"/>
        <end position="247"/>
    </location>
</feature>
<evidence type="ECO:0000256" key="5">
    <source>
        <dbReference type="ARBA" id="ARBA00023212"/>
    </source>
</evidence>
<dbReference type="OMA" id="TCRWTTL"/>
<evidence type="ECO:0000256" key="3">
    <source>
        <dbReference type="ARBA" id="ARBA00022174"/>
    </source>
</evidence>
<evidence type="ECO:0000256" key="2">
    <source>
        <dbReference type="ARBA" id="ARBA00009205"/>
    </source>
</evidence>
<feature type="compositionally biased region" description="Acidic residues" evidence="7">
    <location>
        <begin position="234"/>
        <end position="247"/>
    </location>
</feature>
<name>A0A0N0DUH5_LEPPY</name>
<evidence type="ECO:0000313" key="8">
    <source>
        <dbReference type="EMBL" id="KPA78942.1"/>
    </source>
</evidence>
<evidence type="ECO:0000256" key="1">
    <source>
        <dbReference type="ARBA" id="ARBA00004430"/>
    </source>
</evidence>
<protein>
    <recommendedName>
        <fullName evidence="3">Cilia- and flagella-associated protein 300</fullName>
    </recommendedName>
</protein>
<dbReference type="Proteomes" id="UP000037923">
    <property type="component" value="Unassembled WGS sequence"/>
</dbReference>
<comment type="similarity">
    <text evidence="2">Belongs to the CFAP300 family.</text>
</comment>
<dbReference type="GeneID" id="26906296"/>
<dbReference type="OrthoDB" id="10259249at2759"/>
<comment type="caution">
    <text evidence="8">The sequence shown here is derived from an EMBL/GenBank/DDBJ whole genome shotgun (WGS) entry which is preliminary data.</text>
</comment>
<evidence type="ECO:0000256" key="4">
    <source>
        <dbReference type="ARBA" id="ARBA00022490"/>
    </source>
</evidence>